<keyword evidence="1" id="KW-1133">Transmembrane helix</keyword>
<feature type="transmembrane region" description="Helical" evidence="1">
    <location>
        <begin position="621"/>
        <end position="643"/>
    </location>
</feature>
<dbReference type="InterPro" id="IPR021514">
    <property type="entry name" value="DUF3176"/>
</dbReference>
<keyword evidence="1" id="KW-0472">Membrane</keyword>
<gene>
    <name evidence="2" type="ORF">BDV95DRAFT_479049</name>
</gene>
<feature type="transmembrane region" description="Helical" evidence="1">
    <location>
        <begin position="216"/>
        <end position="235"/>
    </location>
</feature>
<dbReference type="OrthoDB" id="5242705at2759"/>
<dbReference type="Pfam" id="PF11374">
    <property type="entry name" value="DUF3176"/>
    <property type="match status" value="1"/>
</dbReference>
<sequence length="725" mass="80064">MSTTSEQSPWPRSTEIPIFLDAHDRSDIPHHLPLPVSSAGFRTISPPSKAGDIGSGVRTIKSYGLGIKDGPAPLPAITIQSPLYREKESSPNIAQRIEKKLWRYSASGNVIERWLLEIISWITSAICMGAIIGMLLFFKDKRPPRWLGFTLNAYIAILSKIASAALLVPISEALGQLKWSWFREGSKKMWDFEIFDNASRGPWGAFLLLVRTKGRALAAVGAAVTLLSLALDPFFQQVVDFPERWTFQGNSSIPRVVRFEPRPGTELRSGIRISQQDQDIQAVADKFFYANGTQPTPFGNGTRPDIPLSCPTSNCTWAPYETLGVCSACADVSQLLTYACLTTRIDWIVDEVSIGADYKYPNGTMCGYFLNATTDTPVLMSGHSVDSDGPFADAALLMRALPLISNPKREPLFGGSVKFRHVRNPIADVIIVGAANGTASVYGSLPPVAHECVLAWCVKTIKSSYFWAKYEEEVTDTVLNTTEGPFPWKAIRVSSLTGNGTLLSYTQNISVTAPSNDRLSSDYGLINTTALQTIRIFDDIFPSFTTVTNASAEPLLRYKTHQTTGVMSRSLAINPWMPPNDVTHHMDRLATALTNIIRSSTSSVPFDGEAYDKETYVDVRFWWLTLPLCLLFMTLIFLVSTIVKSSREREQVGVWKTSALATLMYGIPDDMQRKIESSTSTGTPRTKAKELKVKLLPKMGWRVSGNLLSPFTPIAPRNQAPPGWI</sequence>
<dbReference type="EMBL" id="JAADJZ010000001">
    <property type="protein sequence ID" value="KAF2878015.1"/>
    <property type="molecule type" value="Genomic_DNA"/>
</dbReference>
<keyword evidence="3" id="KW-1185">Reference proteome</keyword>
<dbReference type="PANTHER" id="PTHR35394:SF5">
    <property type="entry name" value="DUF3176 DOMAIN-CONTAINING PROTEIN"/>
    <property type="match status" value="1"/>
</dbReference>
<reference evidence="2 3" key="1">
    <citation type="submission" date="2020-01" db="EMBL/GenBank/DDBJ databases">
        <authorList>
            <consortium name="DOE Joint Genome Institute"/>
            <person name="Haridas S."/>
            <person name="Albert R."/>
            <person name="Binder M."/>
            <person name="Bloem J."/>
            <person name="Labutti K."/>
            <person name="Salamov A."/>
            <person name="Andreopoulos B."/>
            <person name="Baker S.E."/>
            <person name="Barry K."/>
            <person name="Bills G."/>
            <person name="Bluhm B.H."/>
            <person name="Cannon C."/>
            <person name="Castanera R."/>
            <person name="Culley D.E."/>
            <person name="Daum C."/>
            <person name="Ezra D."/>
            <person name="Gonzalez J.B."/>
            <person name="Henrissat B."/>
            <person name="Kuo A."/>
            <person name="Liang C."/>
            <person name="Lipzen A."/>
            <person name="Lutzoni F."/>
            <person name="Magnuson J."/>
            <person name="Mondo S."/>
            <person name="Nolan M."/>
            <person name="Ohm R."/>
            <person name="Pangilinan J."/>
            <person name="Park H.-J.H."/>
            <person name="Ramirez L."/>
            <person name="Alfaro M."/>
            <person name="Sun H."/>
            <person name="Tritt A."/>
            <person name="Yoshinaga Y."/>
            <person name="Zwiers L.-H.L."/>
            <person name="Turgeon B.G."/>
            <person name="Goodwin S.B."/>
            <person name="Spatafora J.W."/>
            <person name="Crous P.W."/>
            <person name="Grigoriev I.V."/>
        </authorList>
    </citation>
    <scope>NUCLEOTIDE SEQUENCE [LARGE SCALE GENOMIC DNA]</scope>
    <source>
        <strain evidence="2 3">CBS 611.86</strain>
    </source>
</reference>
<dbReference type="Proteomes" id="UP000481861">
    <property type="component" value="Unassembled WGS sequence"/>
</dbReference>
<dbReference type="AlphaFoldDB" id="A0A7C8MJS9"/>
<accession>A0A7C8MJS9</accession>
<protein>
    <recommendedName>
        <fullName evidence="4">DUF3176 domain containing protein</fullName>
    </recommendedName>
</protein>
<feature type="transmembrane region" description="Helical" evidence="1">
    <location>
        <begin position="114"/>
        <end position="137"/>
    </location>
</feature>
<evidence type="ECO:0000313" key="2">
    <source>
        <dbReference type="EMBL" id="KAF2878015.1"/>
    </source>
</evidence>
<proteinExistence type="predicted"/>
<name>A0A7C8MJS9_9PLEO</name>
<dbReference type="PANTHER" id="PTHR35394">
    <property type="entry name" value="DUF3176 DOMAIN-CONTAINING PROTEIN"/>
    <property type="match status" value="1"/>
</dbReference>
<comment type="caution">
    <text evidence="2">The sequence shown here is derived from an EMBL/GenBank/DDBJ whole genome shotgun (WGS) entry which is preliminary data.</text>
</comment>
<evidence type="ECO:0000313" key="3">
    <source>
        <dbReference type="Proteomes" id="UP000481861"/>
    </source>
</evidence>
<keyword evidence="1" id="KW-0812">Transmembrane</keyword>
<evidence type="ECO:0008006" key="4">
    <source>
        <dbReference type="Google" id="ProtNLM"/>
    </source>
</evidence>
<organism evidence="2 3">
    <name type="scientific">Massariosphaeria phaeospora</name>
    <dbReference type="NCBI Taxonomy" id="100035"/>
    <lineage>
        <taxon>Eukaryota</taxon>
        <taxon>Fungi</taxon>
        <taxon>Dikarya</taxon>
        <taxon>Ascomycota</taxon>
        <taxon>Pezizomycotina</taxon>
        <taxon>Dothideomycetes</taxon>
        <taxon>Pleosporomycetidae</taxon>
        <taxon>Pleosporales</taxon>
        <taxon>Pleosporales incertae sedis</taxon>
        <taxon>Massariosphaeria</taxon>
    </lineage>
</organism>
<feature type="transmembrane region" description="Helical" evidence="1">
    <location>
        <begin position="149"/>
        <end position="170"/>
    </location>
</feature>
<evidence type="ECO:0000256" key="1">
    <source>
        <dbReference type="SAM" id="Phobius"/>
    </source>
</evidence>